<keyword evidence="2" id="KW-0238">DNA-binding</keyword>
<protein>
    <recommendedName>
        <fullName evidence="4">HTH araC/xylS-type domain-containing protein</fullName>
    </recommendedName>
</protein>
<accession>A0A1B3ZCK8</accession>
<dbReference type="PROSITE" id="PS01124">
    <property type="entry name" value="HTH_ARAC_FAMILY_2"/>
    <property type="match status" value="1"/>
</dbReference>
<organism evidence="5 6">
    <name type="scientific">Sphingomonas panacis</name>
    <dbReference type="NCBI Taxonomy" id="1560345"/>
    <lineage>
        <taxon>Bacteria</taxon>
        <taxon>Pseudomonadati</taxon>
        <taxon>Pseudomonadota</taxon>
        <taxon>Alphaproteobacteria</taxon>
        <taxon>Sphingomonadales</taxon>
        <taxon>Sphingomonadaceae</taxon>
        <taxon>Sphingomonas</taxon>
    </lineage>
</organism>
<proteinExistence type="predicted"/>
<dbReference type="InterPro" id="IPR009057">
    <property type="entry name" value="Homeodomain-like_sf"/>
</dbReference>
<dbReference type="GO" id="GO:0043565">
    <property type="term" value="F:sequence-specific DNA binding"/>
    <property type="evidence" value="ECO:0007669"/>
    <property type="project" value="InterPro"/>
</dbReference>
<evidence type="ECO:0000256" key="2">
    <source>
        <dbReference type="ARBA" id="ARBA00023125"/>
    </source>
</evidence>
<evidence type="ECO:0000256" key="1">
    <source>
        <dbReference type="ARBA" id="ARBA00023015"/>
    </source>
</evidence>
<dbReference type="InterPro" id="IPR050204">
    <property type="entry name" value="AraC_XylS_family_regulators"/>
</dbReference>
<dbReference type="InterPro" id="IPR018062">
    <property type="entry name" value="HTH_AraC-typ_CS"/>
</dbReference>
<dbReference type="PANTHER" id="PTHR46796:SF14">
    <property type="entry name" value="TRANSCRIPTIONAL REGULATORY PROTEIN"/>
    <property type="match status" value="1"/>
</dbReference>
<dbReference type="PANTHER" id="PTHR46796">
    <property type="entry name" value="HTH-TYPE TRANSCRIPTIONAL ACTIVATOR RHAS-RELATED"/>
    <property type="match status" value="1"/>
</dbReference>
<dbReference type="EMBL" id="CP014168">
    <property type="protein sequence ID" value="AOH85155.1"/>
    <property type="molecule type" value="Genomic_DNA"/>
</dbReference>
<keyword evidence="1" id="KW-0805">Transcription regulation</keyword>
<name>A0A1B3ZCK8_9SPHN</name>
<evidence type="ECO:0000256" key="3">
    <source>
        <dbReference type="ARBA" id="ARBA00023163"/>
    </source>
</evidence>
<sequence>MLAHARRTLEHDPEAARAYLDRLEALLTVNDPAVDSILLPAMPPDVLDRRMIKGGLASWQIRRVAEHVEAWLAGPVTVETLAEIVRLSTGHFCRAFKVSVGETPHNFLIRRRVRRAQSLMLRTRDPLSQIAITCGLTDQAHLTRLFRRRVGETPLNWRRNWAHLSSSSVAHV</sequence>
<reference evidence="5 6" key="1">
    <citation type="submission" date="2016-01" db="EMBL/GenBank/DDBJ databases">
        <title>Complete genome and mega plasmid sequence of Sphingomonas panacis DCY99 elicits systemic resistance in rice to Xanthomonas oryzae.</title>
        <authorList>
            <person name="Kim Y.J."/>
            <person name="Yang D.C."/>
            <person name="Sing P."/>
        </authorList>
    </citation>
    <scope>NUCLEOTIDE SEQUENCE [LARGE SCALE GENOMIC DNA]</scope>
    <source>
        <strain evidence="5 6">DCY99</strain>
    </source>
</reference>
<evidence type="ECO:0000313" key="5">
    <source>
        <dbReference type="EMBL" id="AOH85155.1"/>
    </source>
</evidence>
<dbReference type="Pfam" id="PF12833">
    <property type="entry name" value="HTH_18"/>
    <property type="match status" value="1"/>
</dbReference>
<keyword evidence="6" id="KW-1185">Reference proteome</keyword>
<keyword evidence="3" id="KW-0804">Transcription</keyword>
<dbReference type="AlphaFoldDB" id="A0A1B3ZCK8"/>
<dbReference type="Proteomes" id="UP000094256">
    <property type="component" value="Chromosome"/>
</dbReference>
<dbReference type="SUPFAM" id="SSF46689">
    <property type="entry name" value="Homeodomain-like"/>
    <property type="match status" value="2"/>
</dbReference>
<dbReference type="GO" id="GO:0003700">
    <property type="term" value="F:DNA-binding transcription factor activity"/>
    <property type="evidence" value="ECO:0007669"/>
    <property type="project" value="InterPro"/>
</dbReference>
<dbReference type="PROSITE" id="PS00041">
    <property type="entry name" value="HTH_ARAC_FAMILY_1"/>
    <property type="match status" value="1"/>
</dbReference>
<evidence type="ECO:0000313" key="6">
    <source>
        <dbReference type="Proteomes" id="UP000094256"/>
    </source>
</evidence>
<evidence type="ECO:0000259" key="4">
    <source>
        <dbReference type="PROSITE" id="PS01124"/>
    </source>
</evidence>
<dbReference type="Gene3D" id="1.10.10.60">
    <property type="entry name" value="Homeodomain-like"/>
    <property type="match status" value="1"/>
</dbReference>
<feature type="domain" description="HTH araC/xylS-type" evidence="4">
    <location>
        <begin position="62"/>
        <end position="160"/>
    </location>
</feature>
<dbReference type="SMART" id="SM00342">
    <property type="entry name" value="HTH_ARAC"/>
    <property type="match status" value="1"/>
</dbReference>
<dbReference type="KEGG" id="span:AWL63_15505"/>
<gene>
    <name evidence="5" type="ORF">AWL63_15505</name>
</gene>
<dbReference type="STRING" id="1560345.AWL63_15505"/>
<dbReference type="InterPro" id="IPR018060">
    <property type="entry name" value="HTH_AraC"/>
</dbReference>